<proteinExistence type="predicted"/>
<reference evidence="2" key="1">
    <citation type="submission" date="2022-11" db="UniProtKB">
        <authorList>
            <consortium name="WormBaseParasite"/>
        </authorList>
    </citation>
    <scope>IDENTIFICATION</scope>
</reference>
<dbReference type="AlphaFoldDB" id="A0A914MPW9"/>
<keyword evidence="1" id="KW-1185">Reference proteome</keyword>
<sequence>MQALAIVIASLSTSNPFETSKNSRRKATRAAIRISTSLVQYDAKDSSRLKGSSLCCSYHLSNCALFSGIIPSASLSFCACTW</sequence>
<evidence type="ECO:0000313" key="1">
    <source>
        <dbReference type="Proteomes" id="UP000887563"/>
    </source>
</evidence>
<evidence type="ECO:0000313" key="2">
    <source>
        <dbReference type="WBParaSite" id="Minc3s02373g29726"/>
    </source>
</evidence>
<dbReference type="Proteomes" id="UP000887563">
    <property type="component" value="Unplaced"/>
</dbReference>
<organism evidence="1 2">
    <name type="scientific">Meloidogyne incognita</name>
    <name type="common">Southern root-knot nematode worm</name>
    <name type="synonym">Oxyuris incognita</name>
    <dbReference type="NCBI Taxonomy" id="6306"/>
    <lineage>
        <taxon>Eukaryota</taxon>
        <taxon>Metazoa</taxon>
        <taxon>Ecdysozoa</taxon>
        <taxon>Nematoda</taxon>
        <taxon>Chromadorea</taxon>
        <taxon>Rhabditida</taxon>
        <taxon>Tylenchina</taxon>
        <taxon>Tylenchomorpha</taxon>
        <taxon>Tylenchoidea</taxon>
        <taxon>Meloidogynidae</taxon>
        <taxon>Meloidogyninae</taxon>
        <taxon>Meloidogyne</taxon>
        <taxon>Meloidogyne incognita group</taxon>
    </lineage>
</organism>
<accession>A0A914MPW9</accession>
<dbReference type="WBParaSite" id="Minc3s02373g29726">
    <property type="protein sequence ID" value="Minc3s02373g29726"/>
    <property type="gene ID" value="Minc3s02373g29726"/>
</dbReference>
<name>A0A914MPW9_MELIC</name>
<protein>
    <submittedName>
        <fullName evidence="2">Candidate secreted effector</fullName>
    </submittedName>
</protein>